<organism evidence="1">
    <name type="scientific">Bactrocera dorsalis</name>
    <name type="common">Oriental fruit fly</name>
    <name type="synonym">Dacus dorsalis</name>
    <dbReference type="NCBI Taxonomy" id="27457"/>
    <lineage>
        <taxon>Eukaryota</taxon>
        <taxon>Metazoa</taxon>
        <taxon>Ecdysozoa</taxon>
        <taxon>Arthropoda</taxon>
        <taxon>Hexapoda</taxon>
        <taxon>Insecta</taxon>
        <taxon>Pterygota</taxon>
        <taxon>Neoptera</taxon>
        <taxon>Endopterygota</taxon>
        <taxon>Diptera</taxon>
        <taxon>Brachycera</taxon>
        <taxon>Muscomorpha</taxon>
        <taxon>Tephritoidea</taxon>
        <taxon>Tephritidae</taxon>
        <taxon>Bactrocera</taxon>
        <taxon>Bactrocera</taxon>
    </lineage>
</organism>
<dbReference type="InterPro" id="IPR009882">
    <property type="entry name" value="Gypsy"/>
</dbReference>
<sequence>MENYYGIENDCKQINNVKICKQDQIEDLKNENCIKNLIENKPYDCIITNTEHVRNIEELKAGLILLNNFQGNLTISNNVTRHLNGSFIVKFFNETIKINHLNFTA</sequence>
<dbReference type="OrthoDB" id="426882at2759"/>
<name>A0A034WRT5_BACDO</name>
<dbReference type="Pfam" id="PF07253">
    <property type="entry name" value="Gypsy"/>
    <property type="match status" value="1"/>
</dbReference>
<feature type="non-terminal residue" evidence="1">
    <location>
        <position position="105"/>
    </location>
</feature>
<dbReference type="AlphaFoldDB" id="A0A034WRT5"/>
<accession>A0A034WRT5</accession>
<reference evidence="1" key="1">
    <citation type="journal article" date="2014" name="BMC Genomics">
        <title>Characterizing the developmental transcriptome of the oriental fruit fly, Bactrocera dorsalis (Diptera: Tephritidae) through comparative genomic analysis with Drosophila melanogaster utilizing modENCODE datasets.</title>
        <authorList>
            <person name="Geib S.M."/>
            <person name="Calla B."/>
            <person name="Hall B."/>
            <person name="Hou S."/>
            <person name="Manoukis N.C."/>
        </authorList>
    </citation>
    <scope>NUCLEOTIDE SEQUENCE</scope>
    <source>
        <strain evidence="1">Punador</strain>
    </source>
</reference>
<dbReference type="EMBL" id="GAKP01001905">
    <property type="protein sequence ID" value="JAC57047.1"/>
    <property type="molecule type" value="Transcribed_RNA"/>
</dbReference>
<evidence type="ECO:0000313" key="1">
    <source>
        <dbReference type="EMBL" id="JAC57047.1"/>
    </source>
</evidence>
<protein>
    <submittedName>
        <fullName evidence="1">Uncharacterized protein</fullName>
    </submittedName>
</protein>
<proteinExistence type="predicted"/>